<dbReference type="AlphaFoldDB" id="A0A1H2UQ48"/>
<dbReference type="EMBL" id="FNNP01000001">
    <property type="protein sequence ID" value="SDW57684.1"/>
    <property type="molecule type" value="Genomic_DNA"/>
</dbReference>
<name>A0A1H2UQ48_9RHOB</name>
<keyword evidence="2" id="KW-1185">Reference proteome</keyword>
<organism evidence="1 2">
    <name type="scientific">Ruegeria halocynthiae</name>
    <dbReference type="NCBI Taxonomy" id="985054"/>
    <lineage>
        <taxon>Bacteria</taxon>
        <taxon>Pseudomonadati</taxon>
        <taxon>Pseudomonadota</taxon>
        <taxon>Alphaproteobacteria</taxon>
        <taxon>Rhodobacterales</taxon>
        <taxon>Roseobacteraceae</taxon>
        <taxon>Ruegeria</taxon>
    </lineage>
</organism>
<evidence type="ECO:0000313" key="1">
    <source>
        <dbReference type="EMBL" id="SDW57684.1"/>
    </source>
</evidence>
<reference evidence="2" key="1">
    <citation type="submission" date="2016-10" db="EMBL/GenBank/DDBJ databases">
        <authorList>
            <person name="Varghese N."/>
            <person name="Submissions S."/>
        </authorList>
    </citation>
    <scope>NUCLEOTIDE SEQUENCE [LARGE SCALE GENOMIC DNA]</scope>
    <source>
        <strain evidence="2">DSM 27839</strain>
    </source>
</reference>
<dbReference type="Gene3D" id="3.90.1590.10">
    <property type="entry name" value="glutathione-dependent formaldehyde- activating enzyme (gfa)"/>
    <property type="match status" value="1"/>
</dbReference>
<accession>A0A1H2UQ48</accession>
<proteinExistence type="predicted"/>
<dbReference type="STRING" id="985054.SAMN05444358_1011196"/>
<dbReference type="Proteomes" id="UP000183400">
    <property type="component" value="Unassembled WGS sequence"/>
</dbReference>
<dbReference type="OrthoDB" id="5500342at2"/>
<sequence>MSGNAARDLTFSCDCKTLSGRIKEHGVKSGTHVVCYCHDCRAAQLYFKQPDPAPGPVEIFQMAPEDIEIETGAEHLAVMQLSPKGMLRWYAKCCNAPLATTPMTPKFPFAGFIVKRILNPDVLGPITTRGFVPGPDGKQSHEKLRYAVVGLLKRTLRSRLSGSWKKTPFFKFETGEPVAHPTVLTKEERTTYYD</sequence>
<gene>
    <name evidence="1" type="ORF">SAMN05444358_1011196</name>
</gene>
<dbReference type="Pfam" id="PF19648">
    <property type="entry name" value="DUF6151"/>
    <property type="match status" value="1"/>
</dbReference>
<dbReference type="InterPro" id="IPR046149">
    <property type="entry name" value="DUF6151"/>
</dbReference>
<protein>
    <recommendedName>
        <fullName evidence="3">CENP-V/GFA domain-containing protein</fullName>
    </recommendedName>
</protein>
<evidence type="ECO:0000313" key="2">
    <source>
        <dbReference type="Proteomes" id="UP000183400"/>
    </source>
</evidence>
<evidence type="ECO:0008006" key="3">
    <source>
        <dbReference type="Google" id="ProtNLM"/>
    </source>
</evidence>
<dbReference type="RefSeq" id="WP_074735230.1">
    <property type="nucleotide sequence ID" value="NZ_FNNP01000001.1"/>
</dbReference>